<sequence length="105" mass="11497">MNRQNATIDWEDIMTTTECSAGIAARMSERTVAALAEALENQRRHSHQLNQLAKVCEEMSARPTPTPQPCPRHSSPGQPQPKIRLFPLIVAFVVGAASAGFIASW</sequence>
<keyword evidence="4" id="KW-1185">Reference proteome</keyword>
<dbReference type="EMBL" id="FPAW01000039">
    <property type="protein sequence ID" value="SFU17368.1"/>
    <property type="molecule type" value="Genomic_DNA"/>
</dbReference>
<feature type="region of interest" description="Disordered" evidence="1">
    <location>
        <begin position="58"/>
        <end position="78"/>
    </location>
</feature>
<keyword evidence="2" id="KW-1133">Transmembrane helix</keyword>
<dbReference type="AlphaFoldDB" id="A0A1I7E0A9"/>
<name>A0A1I7E0A9_9RHOB</name>
<evidence type="ECO:0000256" key="2">
    <source>
        <dbReference type="SAM" id="Phobius"/>
    </source>
</evidence>
<protein>
    <submittedName>
        <fullName evidence="3">Uncharacterized protein</fullName>
    </submittedName>
</protein>
<feature type="transmembrane region" description="Helical" evidence="2">
    <location>
        <begin position="85"/>
        <end position="103"/>
    </location>
</feature>
<evidence type="ECO:0000256" key="1">
    <source>
        <dbReference type="SAM" id="MobiDB-lite"/>
    </source>
</evidence>
<evidence type="ECO:0000313" key="3">
    <source>
        <dbReference type="EMBL" id="SFU17368.1"/>
    </source>
</evidence>
<reference evidence="3 4" key="1">
    <citation type="submission" date="2016-10" db="EMBL/GenBank/DDBJ databases">
        <authorList>
            <person name="de Groot N.N."/>
        </authorList>
    </citation>
    <scope>NUCLEOTIDE SEQUENCE [LARGE SCALE GENOMIC DNA]</scope>
    <source>
        <strain evidence="3 4">CGMCC 1.10959</strain>
    </source>
</reference>
<proteinExistence type="predicted"/>
<keyword evidence="2" id="KW-0472">Membrane</keyword>
<dbReference type="Proteomes" id="UP000182466">
    <property type="component" value="Unassembled WGS sequence"/>
</dbReference>
<gene>
    <name evidence="3" type="ORF">SAMN05216236_13940</name>
</gene>
<accession>A0A1I7E0A9</accession>
<evidence type="ECO:0000313" key="4">
    <source>
        <dbReference type="Proteomes" id="UP000182466"/>
    </source>
</evidence>
<organism evidence="3 4">
    <name type="scientific">Sedimentitalea nanhaiensis</name>
    <dbReference type="NCBI Taxonomy" id="999627"/>
    <lineage>
        <taxon>Bacteria</taxon>
        <taxon>Pseudomonadati</taxon>
        <taxon>Pseudomonadota</taxon>
        <taxon>Alphaproteobacteria</taxon>
        <taxon>Rhodobacterales</taxon>
        <taxon>Paracoccaceae</taxon>
        <taxon>Sedimentitalea</taxon>
    </lineage>
</organism>
<keyword evidence="2" id="KW-0812">Transmembrane</keyword>